<protein>
    <recommendedName>
        <fullName evidence="3">PepSY domain-containing protein</fullName>
    </recommendedName>
</protein>
<evidence type="ECO:0000313" key="1">
    <source>
        <dbReference type="EMBL" id="BBZ09596.1"/>
    </source>
</evidence>
<sequence length="177" mass="18486">MMGPGMGGMAIAGDGPVRDLDDAERAAARLADRWGLTVGEVMEFDNGFYSQLAVPSGTLATEVLIGPRSGAVQVEFGPAMIRNTAYGMNPTSAGITTVSGEQARAIADRWLQANRPGENAGGADAFPGYYTVHTLRGDQVAGMLSVNATTGAVRYHAWHGRFIAMNQHDTDTTGGGP</sequence>
<evidence type="ECO:0000313" key="2">
    <source>
        <dbReference type="Proteomes" id="UP000467201"/>
    </source>
</evidence>
<reference evidence="1 2" key="1">
    <citation type="journal article" date="2019" name="Emerg. Microbes Infect.">
        <title>Comprehensive subspecies identification of 175 nontuberculous mycobacteria species based on 7547 genomic profiles.</title>
        <authorList>
            <person name="Matsumoto Y."/>
            <person name="Kinjo T."/>
            <person name="Motooka D."/>
            <person name="Nabeya D."/>
            <person name="Jung N."/>
            <person name="Uechi K."/>
            <person name="Horii T."/>
            <person name="Iida T."/>
            <person name="Fujita J."/>
            <person name="Nakamura S."/>
        </authorList>
    </citation>
    <scope>NUCLEOTIDE SEQUENCE [LARGE SCALE GENOMIC DNA]</scope>
    <source>
        <strain evidence="1 2">JCM 12405</strain>
    </source>
</reference>
<dbReference type="AlphaFoldDB" id="A0A7I7VWD0"/>
<dbReference type="Proteomes" id="UP000467201">
    <property type="component" value="Chromosome"/>
</dbReference>
<organism evidence="1 2">
    <name type="scientific">Mycolicibacterium doricum</name>
    <dbReference type="NCBI Taxonomy" id="126673"/>
    <lineage>
        <taxon>Bacteria</taxon>
        <taxon>Bacillati</taxon>
        <taxon>Actinomycetota</taxon>
        <taxon>Actinomycetes</taxon>
        <taxon>Mycobacteriales</taxon>
        <taxon>Mycobacteriaceae</taxon>
        <taxon>Mycolicibacterium</taxon>
    </lineage>
</organism>
<proteinExistence type="predicted"/>
<dbReference type="KEGG" id="mdr:MDOR_37650"/>
<accession>A0A7I7VWD0</accession>
<name>A0A7I7VWD0_9MYCO</name>
<dbReference type="EMBL" id="AP022605">
    <property type="protein sequence ID" value="BBZ09596.1"/>
    <property type="molecule type" value="Genomic_DNA"/>
</dbReference>
<evidence type="ECO:0008006" key="3">
    <source>
        <dbReference type="Google" id="ProtNLM"/>
    </source>
</evidence>
<gene>
    <name evidence="1" type="ORF">MDOR_37650</name>
</gene>